<accession>A0A2P5DU43</accession>
<dbReference type="InterPro" id="IPR029058">
    <property type="entry name" value="AB_hydrolase_fold"/>
</dbReference>
<evidence type="ECO:0000259" key="8">
    <source>
        <dbReference type="Pfam" id="PF12697"/>
    </source>
</evidence>
<dbReference type="STRING" id="3476.A0A2P5DU43"/>
<dbReference type="GO" id="GO:0004177">
    <property type="term" value="F:aminopeptidase activity"/>
    <property type="evidence" value="ECO:0007669"/>
    <property type="project" value="UniProtKB-KW"/>
</dbReference>
<feature type="transmembrane region" description="Helical" evidence="5">
    <location>
        <begin position="553"/>
        <end position="571"/>
    </location>
</feature>
<feature type="domain" description="Cation/H+ exchanger transmembrane" evidence="7">
    <location>
        <begin position="376"/>
        <end position="726"/>
    </location>
</feature>
<feature type="signal peptide" evidence="6">
    <location>
        <begin position="1"/>
        <end position="20"/>
    </location>
</feature>
<feature type="transmembrane region" description="Helical" evidence="5">
    <location>
        <begin position="704"/>
        <end position="721"/>
    </location>
</feature>
<keyword evidence="6" id="KW-0732">Signal</keyword>
<feature type="chain" id="PRO_5015138459" evidence="6">
    <location>
        <begin position="21"/>
        <end position="730"/>
    </location>
</feature>
<dbReference type="InterPro" id="IPR006153">
    <property type="entry name" value="Cation/H_exchanger_TM"/>
</dbReference>
<evidence type="ECO:0000259" key="7">
    <source>
        <dbReference type="Pfam" id="PF00999"/>
    </source>
</evidence>
<reference evidence="10" key="1">
    <citation type="submission" date="2016-06" db="EMBL/GenBank/DDBJ databases">
        <title>Parallel loss of symbiosis genes in relatives of nitrogen-fixing non-legume Parasponia.</title>
        <authorList>
            <person name="Van Velzen R."/>
            <person name="Holmer R."/>
            <person name="Bu F."/>
            <person name="Rutten L."/>
            <person name="Van Zeijl A."/>
            <person name="Liu W."/>
            <person name="Santuari L."/>
            <person name="Cao Q."/>
            <person name="Sharma T."/>
            <person name="Shen D."/>
            <person name="Roswanjaya Y."/>
            <person name="Wardhani T."/>
            <person name="Kalhor M.S."/>
            <person name="Jansen J."/>
            <person name="Van den Hoogen J."/>
            <person name="Gungor B."/>
            <person name="Hartog M."/>
            <person name="Hontelez J."/>
            <person name="Verver J."/>
            <person name="Yang W.-C."/>
            <person name="Schijlen E."/>
            <person name="Repin R."/>
            <person name="Schilthuizen M."/>
            <person name="Schranz E."/>
            <person name="Heidstra R."/>
            <person name="Miyata K."/>
            <person name="Fedorova E."/>
            <person name="Kohlen W."/>
            <person name="Bisseling T."/>
            <person name="Smit S."/>
            <person name="Geurts R."/>
        </authorList>
    </citation>
    <scope>NUCLEOTIDE SEQUENCE [LARGE SCALE GENOMIC DNA]</scope>
    <source>
        <strain evidence="10">cv. WU1-14</strain>
    </source>
</reference>
<feature type="transmembrane region" description="Helical" evidence="5">
    <location>
        <begin position="495"/>
        <end position="514"/>
    </location>
</feature>
<keyword evidence="4 5" id="KW-0472">Membrane</keyword>
<evidence type="ECO:0000313" key="10">
    <source>
        <dbReference type="Proteomes" id="UP000237105"/>
    </source>
</evidence>
<name>A0A2P5DU43_PARAD</name>
<dbReference type="GO" id="GO:0015297">
    <property type="term" value="F:antiporter activity"/>
    <property type="evidence" value="ECO:0007669"/>
    <property type="project" value="InterPro"/>
</dbReference>
<keyword evidence="9" id="KW-0031">Aminopeptidase</keyword>
<dbReference type="Pfam" id="PF00999">
    <property type="entry name" value="Na_H_Exchanger"/>
    <property type="match status" value="1"/>
</dbReference>
<keyword evidence="10" id="KW-1185">Reference proteome</keyword>
<dbReference type="Gene3D" id="3.40.50.1820">
    <property type="entry name" value="alpha/beta hydrolase"/>
    <property type="match status" value="1"/>
</dbReference>
<feature type="domain" description="AB hydrolase-1" evidence="8">
    <location>
        <begin position="66"/>
        <end position="328"/>
    </location>
</feature>
<feature type="transmembrane region" description="Helical" evidence="5">
    <location>
        <begin position="360"/>
        <end position="377"/>
    </location>
</feature>
<sequence>MIAPITVALAVGLLRWAYQALKPPPPKICGSPNGPPITSPRVKLSDGRHLAYRESGVPKEEAKHKIIVIHGFGSSKDINLPAPQELIEEHRIYFLYFDRAGYGESDPYPERSVKSEAFDIQELADKLNVGSNFYVLGISMGGYPIWSCLKYIPHRLSGAALVVPFVNYWWPCLPSNIARESLGQLAPSDQWTFRVAHYAPWLFYWWMTQKWFPSLSILSGSTAIFSVKDLEIIKKLSEAPSVGQDKITQQGTYESLHRDIMAGYGKWEFDPLDVADPFPDNGGSVHIWQGYEDKIIPYEINRYLSEKLPWIHYHEVADGGHMLLFESNQYEAILKALLHEKVVTHLTGIWKAENASTSSLPIFITQLFVILSVNRLITLAFRRLHIPRIAAEILGGILLGPSGIGYTDFAVKHLHPFGTLVTLENLANLGLVYFMFMVGLEVDIKPVLRAGRKAVTTAAAGIILPVPIGFALYHLLLSNFSPALYKDKPSEFGPLFWGLAIATTNFPDLAGLLADLKLLHTDIGRTALTSSVISDILCWILFVLIMATSGRGRLFTVTTTSAFVIFAFFMLRPAVKYLLRRFAKEENYNQRHVIFILTGVVVCGYITDACGSHSIFGAFMFGVILPKGELKRSVLEMIEDFVSELLIPLFFYCIGMRTDAHWIFRRGVNFGILLVVIAVAFSAKVVSTFLVAYFLNKMPPKDGLALGLLLNTKGLLALIMISSGRDILVR</sequence>
<feature type="transmembrane region" description="Helical" evidence="5">
    <location>
        <begin position="454"/>
        <end position="475"/>
    </location>
</feature>
<evidence type="ECO:0000256" key="5">
    <source>
        <dbReference type="SAM" id="Phobius"/>
    </source>
</evidence>
<evidence type="ECO:0000256" key="1">
    <source>
        <dbReference type="ARBA" id="ARBA00004141"/>
    </source>
</evidence>
<feature type="transmembrane region" description="Helical" evidence="5">
    <location>
        <begin position="592"/>
        <end position="625"/>
    </location>
</feature>
<feature type="transmembrane region" description="Helical" evidence="5">
    <location>
        <begin position="645"/>
        <end position="664"/>
    </location>
</feature>
<keyword evidence="9" id="KW-0645">Protease</keyword>
<comment type="caution">
    <text evidence="9">The sequence shown here is derived from an EMBL/GenBank/DDBJ whole genome shotgun (WGS) entry which is preliminary data.</text>
</comment>
<protein>
    <submittedName>
        <fullName evidence="9">Serine aminopeptidase</fullName>
    </submittedName>
</protein>
<keyword evidence="9" id="KW-0378">Hydrolase</keyword>
<evidence type="ECO:0000313" key="9">
    <source>
        <dbReference type="EMBL" id="PON76820.1"/>
    </source>
</evidence>
<gene>
    <name evidence="9" type="ORF">PanWU01x14_031400</name>
</gene>
<evidence type="ECO:0000256" key="6">
    <source>
        <dbReference type="SAM" id="SignalP"/>
    </source>
</evidence>
<keyword evidence="2 5" id="KW-0812">Transmembrane</keyword>
<dbReference type="FunFam" id="3.40.50.1820:FF:000270">
    <property type="entry name" value="Alpha/beta-Hydrolases superfamily protein"/>
    <property type="match status" value="1"/>
</dbReference>
<evidence type="ECO:0000256" key="4">
    <source>
        <dbReference type="ARBA" id="ARBA00023136"/>
    </source>
</evidence>
<dbReference type="InterPro" id="IPR000073">
    <property type="entry name" value="AB_hydrolase_1"/>
</dbReference>
<dbReference type="SUPFAM" id="SSF53474">
    <property type="entry name" value="alpha/beta-Hydrolases"/>
    <property type="match status" value="1"/>
</dbReference>
<dbReference type="OrthoDB" id="2687058at2759"/>
<organism evidence="9 10">
    <name type="scientific">Parasponia andersonii</name>
    <name type="common">Sponia andersonii</name>
    <dbReference type="NCBI Taxonomy" id="3476"/>
    <lineage>
        <taxon>Eukaryota</taxon>
        <taxon>Viridiplantae</taxon>
        <taxon>Streptophyta</taxon>
        <taxon>Embryophyta</taxon>
        <taxon>Tracheophyta</taxon>
        <taxon>Spermatophyta</taxon>
        <taxon>Magnoliopsida</taxon>
        <taxon>eudicotyledons</taxon>
        <taxon>Gunneridae</taxon>
        <taxon>Pentapetalae</taxon>
        <taxon>rosids</taxon>
        <taxon>fabids</taxon>
        <taxon>Rosales</taxon>
        <taxon>Cannabaceae</taxon>
        <taxon>Parasponia</taxon>
    </lineage>
</organism>
<feature type="transmembrane region" description="Helical" evidence="5">
    <location>
        <begin position="426"/>
        <end position="442"/>
    </location>
</feature>
<dbReference type="PANTHER" id="PTHR45763">
    <property type="entry name" value="HYDROLASE, ALPHA/BETA FOLD FAMILY PROTEIN, EXPRESSED-RELATED"/>
    <property type="match status" value="1"/>
</dbReference>
<feature type="transmembrane region" description="Helical" evidence="5">
    <location>
        <begin position="526"/>
        <end position="547"/>
    </location>
</feature>
<feature type="transmembrane region" description="Helical" evidence="5">
    <location>
        <begin position="671"/>
        <end position="692"/>
    </location>
</feature>
<dbReference type="GO" id="GO:0016020">
    <property type="term" value="C:membrane"/>
    <property type="evidence" value="ECO:0007669"/>
    <property type="project" value="UniProtKB-SubCell"/>
</dbReference>
<dbReference type="AlphaFoldDB" id="A0A2P5DU43"/>
<proteinExistence type="predicted"/>
<dbReference type="Proteomes" id="UP000237105">
    <property type="component" value="Unassembled WGS sequence"/>
</dbReference>
<feature type="transmembrane region" description="Helical" evidence="5">
    <location>
        <begin position="389"/>
        <end position="406"/>
    </location>
</feature>
<dbReference type="Pfam" id="PF12697">
    <property type="entry name" value="Abhydrolase_6"/>
    <property type="match status" value="1"/>
</dbReference>
<keyword evidence="3 5" id="KW-1133">Transmembrane helix</keyword>
<dbReference type="PANTHER" id="PTHR45763:SF21">
    <property type="entry name" value="ALPHA_BETA-HYDROLASES SUPERFAMILY PROTEIN"/>
    <property type="match status" value="1"/>
</dbReference>
<evidence type="ECO:0000256" key="2">
    <source>
        <dbReference type="ARBA" id="ARBA00022692"/>
    </source>
</evidence>
<dbReference type="Gene3D" id="1.20.1530.20">
    <property type="match status" value="1"/>
</dbReference>
<dbReference type="InterPro" id="IPR038770">
    <property type="entry name" value="Na+/solute_symporter_sf"/>
</dbReference>
<comment type="subcellular location">
    <subcellularLocation>
        <location evidence="1">Membrane</location>
        <topology evidence="1">Multi-pass membrane protein</topology>
    </subcellularLocation>
</comment>
<dbReference type="EMBL" id="JXTB01000016">
    <property type="protein sequence ID" value="PON76820.1"/>
    <property type="molecule type" value="Genomic_DNA"/>
</dbReference>
<evidence type="ECO:0000256" key="3">
    <source>
        <dbReference type="ARBA" id="ARBA00022989"/>
    </source>
</evidence>
<dbReference type="GO" id="GO:1902600">
    <property type="term" value="P:proton transmembrane transport"/>
    <property type="evidence" value="ECO:0007669"/>
    <property type="project" value="InterPro"/>
</dbReference>